<reference evidence="1 2" key="1">
    <citation type="submission" date="2018-10" db="EMBL/GenBank/DDBJ databases">
        <title>Genomic Encyclopedia of Type Strains, Phase IV (KMG-IV): sequencing the most valuable type-strain genomes for metagenomic binning, comparative biology and taxonomic classification.</title>
        <authorList>
            <person name="Goeker M."/>
        </authorList>
    </citation>
    <scope>NUCLEOTIDE SEQUENCE [LARGE SCALE GENOMIC DNA]</scope>
    <source>
        <strain evidence="1 2">DSM 15521</strain>
    </source>
</reference>
<accession>A0A420W9H7</accession>
<dbReference type="AlphaFoldDB" id="A0A420W9H7"/>
<dbReference type="Proteomes" id="UP000280881">
    <property type="component" value="Unassembled WGS sequence"/>
</dbReference>
<gene>
    <name evidence="1" type="ORF">C7457_0813</name>
</gene>
<organism evidence="1 2">
    <name type="scientific">Thermovibrio guaymasensis</name>
    <dbReference type="NCBI Taxonomy" id="240167"/>
    <lineage>
        <taxon>Bacteria</taxon>
        <taxon>Pseudomonadati</taxon>
        <taxon>Aquificota</taxon>
        <taxon>Aquificia</taxon>
        <taxon>Desulfurobacteriales</taxon>
        <taxon>Desulfurobacteriaceae</taxon>
        <taxon>Thermovibrio</taxon>
    </lineage>
</organism>
<keyword evidence="2" id="KW-1185">Reference proteome</keyword>
<dbReference type="OrthoDB" id="9938at2"/>
<protein>
    <submittedName>
        <fullName evidence="1">Uncharacterized protein</fullName>
    </submittedName>
</protein>
<name>A0A420W9H7_9BACT</name>
<comment type="caution">
    <text evidence="1">The sequence shown here is derived from an EMBL/GenBank/DDBJ whole genome shotgun (WGS) entry which is preliminary data.</text>
</comment>
<dbReference type="RefSeq" id="WP_121170240.1">
    <property type="nucleotide sequence ID" value="NZ_RBIE01000001.1"/>
</dbReference>
<sequence length="479" mass="55667">MRLYLGYPDSVGESERFRLKDLFLKEVSVDYSSVPVEVKKKLLSLLDNVDKKRYLFLGEVLYDGIDILEFALFGVNVRDYDELVLPGYLYGKPTHLIKNLLKDTFGKRFPVVYDFNLFDRNTIVVNVGYTRSSISFGGKLLTVISLGEFHFIDFFGNYLFNRFLGETGISNAKLRKEGVRGDILDKCRSQAARILFGRTSKVEIPQFNYSRPISKEEIDLVLSPLTGSANYGELIEKAADFSSAVVNSLYTYEELFRERPKVKDVKLIGRLTFPFERSLKKIFPIKVEKVKEEELLKRGIVNKTFKVVVEKPSFKAEVLKLNPLQVEGVKGGIRELRHFFRSRDPKGLPIIERLTEELKGKELEDFAYELITVIKRSSFRRKEEVAYLNHSIAALTRLELPESLLKKAVKEIERRAFNWQLPFETKVNILYFCYRNREKLRGSNLEVFPFLMLTYIRNKKVTEGEKNFVRTVCEKFYLS</sequence>
<evidence type="ECO:0000313" key="2">
    <source>
        <dbReference type="Proteomes" id="UP000280881"/>
    </source>
</evidence>
<proteinExistence type="predicted"/>
<evidence type="ECO:0000313" key="1">
    <source>
        <dbReference type="EMBL" id="RKQ63925.1"/>
    </source>
</evidence>
<dbReference type="EMBL" id="RBIE01000001">
    <property type="protein sequence ID" value="RKQ63925.1"/>
    <property type="molecule type" value="Genomic_DNA"/>
</dbReference>